<evidence type="ECO:0000313" key="2">
    <source>
        <dbReference type="Proteomes" id="UP001165292"/>
    </source>
</evidence>
<proteinExistence type="predicted"/>
<protein>
    <submittedName>
        <fullName evidence="1">Uncharacterized protein</fullName>
    </submittedName>
</protein>
<sequence length="72" mass="7783">MGADSPVVITHGGKTFHAIPYFYLGNPASYLIVSPEDTMKVLHRVEGPWDSPSDGAVDVSARTVKLIDEGRL</sequence>
<reference evidence="1" key="1">
    <citation type="submission" date="2022-06" db="EMBL/GenBank/DDBJ databases">
        <title>Detection of beta-lactamases in bacteria of animal origin.</title>
        <authorList>
            <person name="Mlynarcik P."/>
            <person name="Zdarska V."/>
            <person name="Chudobova H."/>
            <person name="Prochazkova P."/>
            <person name="Hricova K."/>
            <person name="Mezerova K."/>
            <person name="Bardon J."/>
            <person name="Dolejska M."/>
            <person name="Sukkar I."/>
            <person name="Kolar M."/>
        </authorList>
    </citation>
    <scope>NUCLEOTIDE SEQUENCE</scope>
    <source>
        <strain evidence="1">S 300-3</strain>
    </source>
</reference>
<accession>A0AA42BHE7</accession>
<organism evidence="1 2">
    <name type="scientific">Stutzerimonas nitrititolerans</name>
    <dbReference type="NCBI Taxonomy" id="2482751"/>
    <lineage>
        <taxon>Bacteria</taxon>
        <taxon>Pseudomonadati</taxon>
        <taxon>Pseudomonadota</taxon>
        <taxon>Gammaproteobacteria</taxon>
        <taxon>Pseudomonadales</taxon>
        <taxon>Pseudomonadaceae</taxon>
        <taxon>Stutzerimonas</taxon>
    </lineage>
</organism>
<dbReference type="RefSeq" id="WP_253163895.1">
    <property type="nucleotide sequence ID" value="NZ_JAMYBS010000020.1"/>
</dbReference>
<gene>
    <name evidence="1" type="ORF">NJF43_15350</name>
</gene>
<name>A0AA42BHE7_9GAMM</name>
<evidence type="ECO:0000313" key="1">
    <source>
        <dbReference type="EMBL" id="MCO7546133.1"/>
    </source>
</evidence>
<dbReference type="AlphaFoldDB" id="A0AA42BHE7"/>
<dbReference type="Proteomes" id="UP001165292">
    <property type="component" value="Unassembled WGS sequence"/>
</dbReference>
<comment type="caution">
    <text evidence="1">The sequence shown here is derived from an EMBL/GenBank/DDBJ whole genome shotgun (WGS) entry which is preliminary data.</text>
</comment>
<dbReference type="EMBL" id="JAMYBS010000020">
    <property type="protein sequence ID" value="MCO7546133.1"/>
    <property type="molecule type" value="Genomic_DNA"/>
</dbReference>